<keyword evidence="2" id="KW-0732">Signal</keyword>
<sequence>MAKQAAFFLVFNFCIVDSDPPVNDALKLECWELRQKDVAAHLFPHKLVQFLMVQSRDLNHDIQAFQHQMFRSLQYIKSNSRDIECFLKSLVILIDLGLPSPLSWEDHKCGNSDFLFVDIEIVRDQMYQLNIHKSMGPDRIHPRVLKELVDVTAGPLSIICQRSWESGEVPADWKLANVIPIYKKGAREDPGNYRPVSLTSVLGKITEKVILGTIERHLKNNTIIRHSRHGFTKGKLCSTNLIAFYDKVTCLVNEGKVVDVVFLDFSKAFDTVPLSTLLDKLSSCGISGFRMHRMKNWLKGRAQRVVGSVLGPVLCNIFINNLDAGVECTISKSADELGDAVDSLKGQEALQRDLDRLEHWAMTNGMKFNKTKCQILHLGRSNTGHKYKLGEENSPAERDLGVLLASRLNESAACPGSQGSKPLPGVHQTQHNQPVKRGRLGSTNGILSPFTKLYQRTLNIKPTPTDNAATKFETQSEQFFNVVCKRQLEHK</sequence>
<feature type="domain" description="Reverse transcriptase" evidence="3">
    <location>
        <begin position="162"/>
        <end position="404"/>
    </location>
</feature>
<evidence type="ECO:0000256" key="1">
    <source>
        <dbReference type="SAM" id="MobiDB-lite"/>
    </source>
</evidence>
<feature type="chain" id="PRO_5042858784" description="Reverse transcriptase domain-containing protein" evidence="2">
    <location>
        <begin position="19"/>
        <end position="491"/>
    </location>
</feature>
<dbReference type="Pfam" id="PF00078">
    <property type="entry name" value="RVT_1"/>
    <property type="match status" value="1"/>
</dbReference>
<reference evidence="4 5" key="1">
    <citation type="journal article" date="2023" name="J. Hered.">
        <title>Chromosome-level genome of the wood stork (Mycteria americana) provides insight into avian chromosome evolution.</title>
        <authorList>
            <person name="Flamio R. Jr."/>
            <person name="Ramstad K.M."/>
        </authorList>
    </citation>
    <scope>NUCLEOTIDE SEQUENCE [LARGE SCALE GENOMIC DNA]</scope>
    <source>
        <strain evidence="4">JAX WOST 10</strain>
    </source>
</reference>
<feature type="region of interest" description="Disordered" evidence="1">
    <location>
        <begin position="412"/>
        <end position="446"/>
    </location>
</feature>
<evidence type="ECO:0000313" key="5">
    <source>
        <dbReference type="Proteomes" id="UP001333110"/>
    </source>
</evidence>
<dbReference type="PANTHER" id="PTHR33332">
    <property type="entry name" value="REVERSE TRANSCRIPTASE DOMAIN-CONTAINING PROTEIN"/>
    <property type="match status" value="1"/>
</dbReference>
<dbReference type="InterPro" id="IPR000477">
    <property type="entry name" value="RT_dom"/>
</dbReference>
<evidence type="ECO:0000313" key="4">
    <source>
        <dbReference type="EMBL" id="KAK4823871.1"/>
    </source>
</evidence>
<dbReference type="PROSITE" id="PS50878">
    <property type="entry name" value="RT_POL"/>
    <property type="match status" value="1"/>
</dbReference>
<keyword evidence="5" id="KW-1185">Reference proteome</keyword>
<comment type="caution">
    <text evidence="4">The sequence shown here is derived from an EMBL/GenBank/DDBJ whole genome shotgun (WGS) entry which is preliminary data.</text>
</comment>
<gene>
    <name evidence="4" type="ORF">QYF61_007627</name>
</gene>
<accession>A0AAN7NFF1</accession>
<proteinExistence type="predicted"/>
<dbReference type="AlphaFoldDB" id="A0AAN7NFF1"/>
<name>A0AAN7NFF1_MYCAM</name>
<dbReference type="SUPFAM" id="SSF56672">
    <property type="entry name" value="DNA/RNA polymerases"/>
    <property type="match status" value="1"/>
</dbReference>
<feature type="signal peptide" evidence="2">
    <location>
        <begin position="1"/>
        <end position="18"/>
    </location>
</feature>
<dbReference type="CDD" id="cd01650">
    <property type="entry name" value="RT_nLTR_like"/>
    <property type="match status" value="1"/>
</dbReference>
<dbReference type="EMBL" id="JAUNZN010000003">
    <property type="protein sequence ID" value="KAK4823871.1"/>
    <property type="molecule type" value="Genomic_DNA"/>
</dbReference>
<dbReference type="Proteomes" id="UP001333110">
    <property type="component" value="Unassembled WGS sequence"/>
</dbReference>
<evidence type="ECO:0000256" key="2">
    <source>
        <dbReference type="SAM" id="SignalP"/>
    </source>
</evidence>
<dbReference type="InterPro" id="IPR043502">
    <property type="entry name" value="DNA/RNA_pol_sf"/>
</dbReference>
<protein>
    <recommendedName>
        <fullName evidence="3">Reverse transcriptase domain-containing protein</fullName>
    </recommendedName>
</protein>
<evidence type="ECO:0000259" key="3">
    <source>
        <dbReference type="PROSITE" id="PS50878"/>
    </source>
</evidence>
<organism evidence="4 5">
    <name type="scientific">Mycteria americana</name>
    <name type="common">Wood stork</name>
    <dbReference type="NCBI Taxonomy" id="33587"/>
    <lineage>
        <taxon>Eukaryota</taxon>
        <taxon>Metazoa</taxon>
        <taxon>Chordata</taxon>
        <taxon>Craniata</taxon>
        <taxon>Vertebrata</taxon>
        <taxon>Euteleostomi</taxon>
        <taxon>Archelosauria</taxon>
        <taxon>Archosauria</taxon>
        <taxon>Dinosauria</taxon>
        <taxon>Saurischia</taxon>
        <taxon>Theropoda</taxon>
        <taxon>Coelurosauria</taxon>
        <taxon>Aves</taxon>
        <taxon>Neognathae</taxon>
        <taxon>Neoaves</taxon>
        <taxon>Aequornithes</taxon>
        <taxon>Ciconiiformes</taxon>
        <taxon>Ciconiidae</taxon>
        <taxon>Mycteria</taxon>
    </lineage>
</organism>